<dbReference type="SUPFAM" id="SSF47769">
    <property type="entry name" value="SAM/Pointed domain"/>
    <property type="match status" value="1"/>
</dbReference>
<proteinExistence type="predicted"/>
<evidence type="ECO:0000313" key="2">
    <source>
        <dbReference type="EMBL" id="CAH3175567.1"/>
    </source>
</evidence>
<dbReference type="PROSITE" id="PS50105">
    <property type="entry name" value="SAM_DOMAIN"/>
    <property type="match status" value="1"/>
</dbReference>
<dbReference type="InterPro" id="IPR001660">
    <property type="entry name" value="SAM"/>
</dbReference>
<accession>A0ABN8RE45</accession>
<name>A0ABN8RE45_9CNID</name>
<dbReference type="InterPro" id="IPR013761">
    <property type="entry name" value="SAM/pointed_sf"/>
</dbReference>
<evidence type="ECO:0000259" key="1">
    <source>
        <dbReference type="PROSITE" id="PS50105"/>
    </source>
</evidence>
<dbReference type="Proteomes" id="UP001159427">
    <property type="component" value="Unassembled WGS sequence"/>
</dbReference>
<comment type="caution">
    <text evidence="2">The sequence shown here is derived from an EMBL/GenBank/DDBJ whole genome shotgun (WGS) entry which is preliminary data.</text>
</comment>
<protein>
    <recommendedName>
        <fullName evidence="1">SAM domain-containing protein</fullName>
    </recommendedName>
</protein>
<reference evidence="2 3" key="1">
    <citation type="submission" date="2022-05" db="EMBL/GenBank/DDBJ databases">
        <authorList>
            <consortium name="Genoscope - CEA"/>
            <person name="William W."/>
        </authorList>
    </citation>
    <scope>NUCLEOTIDE SEQUENCE [LARGE SCALE GENOMIC DNA]</scope>
</reference>
<organism evidence="2 3">
    <name type="scientific">Porites evermanni</name>
    <dbReference type="NCBI Taxonomy" id="104178"/>
    <lineage>
        <taxon>Eukaryota</taxon>
        <taxon>Metazoa</taxon>
        <taxon>Cnidaria</taxon>
        <taxon>Anthozoa</taxon>
        <taxon>Hexacorallia</taxon>
        <taxon>Scleractinia</taxon>
        <taxon>Fungiina</taxon>
        <taxon>Poritidae</taxon>
        <taxon>Porites</taxon>
    </lineage>
</organism>
<dbReference type="EMBL" id="CALNXI010001714">
    <property type="protein sequence ID" value="CAH3175567.1"/>
    <property type="molecule type" value="Genomic_DNA"/>
</dbReference>
<feature type="non-terminal residue" evidence="2">
    <location>
        <position position="470"/>
    </location>
</feature>
<evidence type="ECO:0000313" key="3">
    <source>
        <dbReference type="Proteomes" id="UP001159427"/>
    </source>
</evidence>
<feature type="domain" description="SAM" evidence="1">
    <location>
        <begin position="6"/>
        <end position="70"/>
    </location>
</feature>
<dbReference type="Gene3D" id="1.10.150.50">
    <property type="entry name" value="Transcription Factor, Ets-1"/>
    <property type="match status" value="1"/>
</dbReference>
<dbReference type="SMART" id="SM00454">
    <property type="entry name" value="SAM"/>
    <property type="match status" value="1"/>
</dbReference>
<gene>
    <name evidence="2" type="ORF">PEVE_00010202</name>
</gene>
<keyword evidence="3" id="KW-1185">Reference proteome</keyword>
<sequence>MLCAKYSVEELEDWLNLNGLSPQVCDALRDNNINGKTFLKLRRSDLLDLFPDNFLMRKEVSDFLEDLATSDTPIQAIQMTQSEKQGATTLTKRKEKATSDAPIQAIQMTQNQKQGATMLTKKNEQNECVIVRETGENERNAKGHTMVEHQLQKSLPRASDSDDDEIYYDSDETFDPNLEELTQKDFSDDDSFHFESWVELQLQKCRDIQNESLPQASDSDDSDETFDPEIEVAQLNTSSEEETEESCSILKETELTRIEKFSKKFRFPIPQEFSSGRRPAPAEVNKFIRECVACLQAQEGITLGTETLRMGAQANVLYSMKRRLYNSKYYFNTNKQKKPLASLVQPDEKEEEKMYQQLEAEIKRGTSRCSAIDKIEEKDVTKVVMEQYPFLGNEKALMVEMELRTKCRLTDMKENWKDCKESLTRNVYRMVHMKVPDKDQCDIPDDEDGALIMHLSDVFGCEPLFYFMDK</sequence>